<evidence type="ECO:0000256" key="2">
    <source>
        <dbReference type="ARBA" id="ARBA00022475"/>
    </source>
</evidence>
<keyword evidence="2" id="KW-1003">Cell membrane</keyword>
<organism evidence="7 8">
    <name type="scientific">Rossellomorea vietnamensis</name>
    <dbReference type="NCBI Taxonomy" id="218284"/>
    <lineage>
        <taxon>Bacteria</taxon>
        <taxon>Bacillati</taxon>
        <taxon>Bacillota</taxon>
        <taxon>Bacilli</taxon>
        <taxon>Bacillales</taxon>
        <taxon>Bacillaceae</taxon>
        <taxon>Rossellomorea</taxon>
    </lineage>
</organism>
<name>A0A5D4K7V7_9BACI</name>
<feature type="transmembrane region" description="Helical" evidence="6">
    <location>
        <begin position="380"/>
        <end position="401"/>
    </location>
</feature>
<dbReference type="AlphaFoldDB" id="A0A5D4K7V7"/>
<protein>
    <submittedName>
        <fullName evidence="7">Polysaccharide biosynthesis protein</fullName>
    </submittedName>
</protein>
<comment type="subcellular location">
    <subcellularLocation>
        <location evidence="1">Cell membrane</location>
        <topology evidence="1">Multi-pass membrane protein</topology>
    </subcellularLocation>
</comment>
<feature type="transmembrane region" description="Helical" evidence="6">
    <location>
        <begin position="353"/>
        <end position="373"/>
    </location>
</feature>
<keyword evidence="5 6" id="KW-0472">Membrane</keyword>
<feature type="transmembrane region" description="Helical" evidence="6">
    <location>
        <begin position="314"/>
        <end position="333"/>
    </location>
</feature>
<evidence type="ECO:0000313" key="7">
    <source>
        <dbReference type="EMBL" id="TYR72939.1"/>
    </source>
</evidence>
<feature type="transmembrane region" description="Helical" evidence="6">
    <location>
        <begin position="440"/>
        <end position="461"/>
    </location>
</feature>
<evidence type="ECO:0000256" key="5">
    <source>
        <dbReference type="ARBA" id="ARBA00023136"/>
    </source>
</evidence>
<gene>
    <name evidence="7" type="ORF">FZC79_20855</name>
</gene>
<comment type="caution">
    <text evidence="7">The sequence shown here is derived from an EMBL/GenBank/DDBJ whole genome shotgun (WGS) entry which is preliminary data.</text>
</comment>
<keyword evidence="4 6" id="KW-1133">Transmembrane helix</keyword>
<dbReference type="Pfam" id="PF01943">
    <property type="entry name" value="Polysacc_synt"/>
    <property type="match status" value="1"/>
</dbReference>
<dbReference type="CDD" id="cd13124">
    <property type="entry name" value="MATE_SpoVB_like"/>
    <property type="match status" value="1"/>
</dbReference>
<feature type="transmembrane region" description="Helical" evidence="6">
    <location>
        <begin position="42"/>
        <end position="63"/>
    </location>
</feature>
<feature type="transmembrane region" description="Helical" evidence="6">
    <location>
        <begin position="223"/>
        <end position="247"/>
    </location>
</feature>
<dbReference type="InterPro" id="IPR050833">
    <property type="entry name" value="Poly_Biosynth_Transport"/>
</dbReference>
<dbReference type="Proteomes" id="UP000323317">
    <property type="component" value="Unassembled WGS sequence"/>
</dbReference>
<reference evidence="7 8" key="1">
    <citation type="submission" date="2019-08" db="EMBL/GenBank/DDBJ databases">
        <title>Bacillus genomes from the desert of Cuatro Cienegas, Coahuila.</title>
        <authorList>
            <person name="Olmedo-Alvarez G."/>
        </authorList>
    </citation>
    <scope>NUCLEOTIDE SEQUENCE [LARGE SCALE GENOMIC DNA]</scope>
    <source>
        <strain evidence="7 8">CH40_1T</strain>
    </source>
</reference>
<evidence type="ECO:0000256" key="6">
    <source>
        <dbReference type="SAM" id="Phobius"/>
    </source>
</evidence>
<evidence type="ECO:0000256" key="3">
    <source>
        <dbReference type="ARBA" id="ARBA00022692"/>
    </source>
</evidence>
<evidence type="ECO:0000256" key="1">
    <source>
        <dbReference type="ARBA" id="ARBA00004651"/>
    </source>
</evidence>
<dbReference type="PIRSF" id="PIRSF038958">
    <property type="entry name" value="PG_synth_SpoVB"/>
    <property type="match status" value="1"/>
</dbReference>
<evidence type="ECO:0000313" key="8">
    <source>
        <dbReference type="Proteomes" id="UP000323317"/>
    </source>
</evidence>
<keyword evidence="3 6" id="KW-0812">Transmembrane</keyword>
<feature type="transmembrane region" description="Helical" evidence="6">
    <location>
        <begin position="182"/>
        <end position="202"/>
    </location>
</feature>
<feature type="transmembrane region" description="Helical" evidence="6">
    <location>
        <begin position="279"/>
        <end position="302"/>
    </location>
</feature>
<feature type="transmembrane region" description="Helical" evidence="6">
    <location>
        <begin position="83"/>
        <end position="104"/>
    </location>
</feature>
<dbReference type="EMBL" id="VTEH01000024">
    <property type="protein sequence ID" value="TYR72939.1"/>
    <property type="molecule type" value="Genomic_DNA"/>
</dbReference>
<feature type="transmembrane region" description="Helical" evidence="6">
    <location>
        <begin position="407"/>
        <end position="428"/>
    </location>
</feature>
<evidence type="ECO:0000256" key="4">
    <source>
        <dbReference type="ARBA" id="ARBA00022989"/>
    </source>
</evidence>
<sequence>MKGTLVLTAAALITKILSAVYRVPFQNIVGDIGFYIYQQVYPFYGIALALSTYGFPVIISKMIAERQEEQNEQEVQAVLRSSFLFLAVTGMIWFLLIYFGAGSIASLMGDPQLKELIQLISVTFLLLPFISGLRGFYQGKGDMIPTAYSQVGEQFIRVATILVFSAVLVANGYSLYMAGAGALFGSITGGLVCIFILITFVWRDRSHLPLSFVSLRGINHKEIWTRLLKHGTAICISGMLLVLLQLIDALNVYSLLVQSGISQEESKQLKGIYDRGQPFIQLGTVVSTSLSLTLVPLITSAFRKGESAEMNNKIRLALKIGSLAGFAASLGLINIIEPTNTMLFQNSLGSDVIAVFCLSILFSSIILTISGILQGLELIYFPAITILGGLVIKYFLNILLVTQYGTMGSSISTVIALGMITAILIFRLKKQFHASFLKPHFYFVTGFAGMVMTVVLQVYSYLYSALIENPSRIMAAAESLSSAAIGAAVFILIILKGSIFSPEELGQLPGGDKLSSISERFK</sequence>
<feature type="transmembrane region" description="Helical" evidence="6">
    <location>
        <begin position="473"/>
        <end position="495"/>
    </location>
</feature>
<dbReference type="PANTHER" id="PTHR30250">
    <property type="entry name" value="PST FAMILY PREDICTED COLANIC ACID TRANSPORTER"/>
    <property type="match status" value="1"/>
</dbReference>
<dbReference type="InterPro" id="IPR002797">
    <property type="entry name" value="Polysacc_synth"/>
</dbReference>
<feature type="transmembrane region" description="Helical" evidence="6">
    <location>
        <begin position="116"/>
        <end position="137"/>
    </location>
</feature>
<dbReference type="GO" id="GO:0005886">
    <property type="term" value="C:plasma membrane"/>
    <property type="evidence" value="ECO:0007669"/>
    <property type="project" value="UniProtKB-SubCell"/>
</dbReference>
<feature type="transmembrane region" description="Helical" evidence="6">
    <location>
        <begin position="158"/>
        <end position="176"/>
    </location>
</feature>
<proteinExistence type="predicted"/>
<accession>A0A5D4K7V7</accession>
<dbReference type="PANTHER" id="PTHR30250:SF29">
    <property type="entry name" value="POLYSACCHARIDE BIOSYNTHESIS PROTEIN C-TERMINAL DOMAIN-CONTAINING PROTEIN"/>
    <property type="match status" value="1"/>
</dbReference>
<dbReference type="InterPro" id="IPR024923">
    <property type="entry name" value="PG_synth_SpoVB"/>
</dbReference>